<sequence length="250" mass="28975">MKKISATTLQEALQKASVVFECSVAEIEYEIVSEPSSGFLGIGRRDAVIVARKKDIQPTEVRNQQQPKDQKVEKHIREKNRAFEKCDGIEQNFFKQPDGEIEEDIRRQVLNLFALLPYEIGDIKVQIGHQQSVNLEFVGNDCGLLIGEKGYRYSAIYHILSIWLKKEYDLNLRLEIADFLKNKEKKIEEYLEENFDRMSSRGTFQTKPFDQVSVYLALKRFRAAIPHRYIVSKPLSENESIIVINDFKGK</sequence>
<protein>
    <recommendedName>
        <fullName evidence="1">RNA-binding protein KhpB N-terminal domain-containing protein</fullName>
    </recommendedName>
</protein>
<organism evidence="2 3">
    <name type="scientific">Helicobacter enhydrae</name>
    <dbReference type="NCBI Taxonomy" id="222136"/>
    <lineage>
        <taxon>Bacteria</taxon>
        <taxon>Pseudomonadati</taxon>
        <taxon>Campylobacterota</taxon>
        <taxon>Epsilonproteobacteria</taxon>
        <taxon>Campylobacterales</taxon>
        <taxon>Helicobacteraceae</taxon>
        <taxon>Helicobacter</taxon>
    </lineage>
</organism>
<dbReference type="InterPro" id="IPR015946">
    <property type="entry name" value="KH_dom-like_a/b"/>
</dbReference>
<dbReference type="Pfam" id="PF14804">
    <property type="entry name" value="Jag_N"/>
    <property type="match status" value="1"/>
</dbReference>
<accession>A0A1B1U4A7</accession>
<dbReference type="InterPro" id="IPR040977">
    <property type="entry name" value="HP1451_C"/>
</dbReference>
<dbReference type="InterPro" id="IPR032782">
    <property type="entry name" value="KhpB_N"/>
</dbReference>
<dbReference type="SMART" id="SM01245">
    <property type="entry name" value="Jag_N"/>
    <property type="match status" value="1"/>
</dbReference>
<feature type="domain" description="RNA-binding protein KhpB N-terminal" evidence="1">
    <location>
        <begin position="3"/>
        <end position="54"/>
    </location>
</feature>
<dbReference type="AlphaFoldDB" id="A0A1B1U4A7"/>
<name>A0A1B1U4A7_9HELI</name>
<dbReference type="PANTHER" id="PTHR35800">
    <property type="entry name" value="PROTEIN JAG"/>
    <property type="match status" value="1"/>
</dbReference>
<evidence type="ECO:0000313" key="3">
    <source>
        <dbReference type="Proteomes" id="UP000092884"/>
    </source>
</evidence>
<reference evidence="3" key="1">
    <citation type="submission" date="2016-07" db="EMBL/GenBank/DDBJ databases">
        <authorList>
            <person name="Florea S."/>
            <person name="Webb J.S."/>
            <person name="Jaromczyk J."/>
            <person name="Schardl C.L."/>
        </authorList>
    </citation>
    <scope>NUCLEOTIDE SEQUENCE [LARGE SCALE GENOMIC DNA]</scope>
    <source>
        <strain evidence="3">MIT 01-6242</strain>
    </source>
</reference>
<dbReference type="EMBL" id="CP016503">
    <property type="protein sequence ID" value="ANV97624.1"/>
    <property type="molecule type" value="Genomic_DNA"/>
</dbReference>
<dbReference type="RefSeq" id="WP_066338930.1">
    <property type="nucleotide sequence ID" value="NZ_CP016503.1"/>
</dbReference>
<dbReference type="Proteomes" id="UP000092884">
    <property type="component" value="Chromosome"/>
</dbReference>
<dbReference type="InterPro" id="IPR039247">
    <property type="entry name" value="KhpB"/>
</dbReference>
<dbReference type="Pfam" id="PF18472">
    <property type="entry name" value="HP1451_C"/>
    <property type="match status" value="1"/>
</dbReference>
<dbReference type="InterPro" id="IPR038247">
    <property type="entry name" value="Jag_N_dom_sf"/>
</dbReference>
<keyword evidence="3" id="KW-1185">Reference proteome</keyword>
<dbReference type="Gene3D" id="3.30.30.80">
    <property type="entry name" value="probable RNA-binding protein from clostridium symbiosum atcc 14940"/>
    <property type="match status" value="1"/>
</dbReference>
<dbReference type="Gene3D" id="3.30.300.20">
    <property type="match status" value="1"/>
</dbReference>
<evidence type="ECO:0000259" key="1">
    <source>
        <dbReference type="SMART" id="SM01245"/>
    </source>
</evidence>
<gene>
    <name evidence="2" type="ORF">BBW65_01850</name>
</gene>
<dbReference type="OrthoDB" id="5329502at2"/>
<dbReference type="KEGG" id="het:BBW65_01850"/>
<dbReference type="Gene3D" id="3.30.1370.180">
    <property type="match status" value="1"/>
</dbReference>
<evidence type="ECO:0000313" key="2">
    <source>
        <dbReference type="EMBL" id="ANV97624.1"/>
    </source>
</evidence>
<dbReference type="GO" id="GO:0003723">
    <property type="term" value="F:RNA binding"/>
    <property type="evidence" value="ECO:0007669"/>
    <property type="project" value="InterPro"/>
</dbReference>
<proteinExistence type="predicted"/>
<dbReference type="STRING" id="222136.BBW65_01850"/>
<dbReference type="PANTHER" id="PTHR35800:SF1">
    <property type="entry name" value="RNA-BINDING PROTEIN KHPB"/>
    <property type="match status" value="1"/>
</dbReference>